<keyword evidence="3" id="KW-1185">Reference proteome</keyword>
<organism evidence="2 3">
    <name type="scientific">Aureococcus anophagefferens</name>
    <name type="common">Harmful bloom alga</name>
    <dbReference type="NCBI Taxonomy" id="44056"/>
    <lineage>
        <taxon>Eukaryota</taxon>
        <taxon>Sar</taxon>
        <taxon>Stramenopiles</taxon>
        <taxon>Ochrophyta</taxon>
        <taxon>Pelagophyceae</taxon>
        <taxon>Pelagomonadales</taxon>
        <taxon>Pelagomonadaceae</taxon>
        <taxon>Aureococcus</taxon>
    </lineage>
</organism>
<reference evidence="2 3" key="1">
    <citation type="submission" date="2024-03" db="EMBL/GenBank/DDBJ databases">
        <title>Aureococcus anophagefferens CCMP1851 and Kratosvirus quantuckense: Draft genome of a second virus-susceptible host strain in the model system.</title>
        <authorList>
            <person name="Chase E."/>
            <person name="Truchon A.R."/>
            <person name="Schepens W."/>
            <person name="Wilhelm S.W."/>
        </authorList>
    </citation>
    <scope>NUCLEOTIDE SEQUENCE [LARGE SCALE GENOMIC DNA]</scope>
    <source>
        <strain evidence="2 3">CCMP1851</strain>
    </source>
</reference>
<evidence type="ECO:0000313" key="2">
    <source>
        <dbReference type="EMBL" id="KAK7233758.1"/>
    </source>
</evidence>
<accession>A0ABR1FMW5</accession>
<feature type="compositionally biased region" description="Basic and acidic residues" evidence="1">
    <location>
        <begin position="34"/>
        <end position="49"/>
    </location>
</feature>
<feature type="compositionally biased region" description="Basic and acidic residues" evidence="1">
    <location>
        <begin position="59"/>
        <end position="75"/>
    </location>
</feature>
<gene>
    <name evidence="2" type="ORF">SO694_00101086</name>
</gene>
<feature type="compositionally biased region" description="Basic and acidic residues" evidence="1">
    <location>
        <begin position="83"/>
        <end position="96"/>
    </location>
</feature>
<evidence type="ECO:0000256" key="1">
    <source>
        <dbReference type="SAM" id="MobiDB-lite"/>
    </source>
</evidence>
<evidence type="ECO:0000313" key="3">
    <source>
        <dbReference type="Proteomes" id="UP001363151"/>
    </source>
</evidence>
<name>A0ABR1FMW5_AURAN</name>
<protein>
    <submittedName>
        <fullName evidence="2">Uncharacterized protein</fullName>
    </submittedName>
</protein>
<dbReference type="EMBL" id="JBBJCI010000356">
    <property type="protein sequence ID" value="KAK7233758.1"/>
    <property type="molecule type" value="Genomic_DNA"/>
</dbReference>
<proteinExistence type="predicted"/>
<feature type="region of interest" description="Disordered" evidence="1">
    <location>
        <begin position="27"/>
        <end position="96"/>
    </location>
</feature>
<sequence>MDESAKRLDADLRSQVDALRRERDEARLAAGAAEEDRRGRVVAARDRLRSKSPRARPPAKHDKHDKHDYVKENARHHARKPHIHDAESHHVLETAA</sequence>
<comment type="caution">
    <text evidence="2">The sequence shown here is derived from an EMBL/GenBank/DDBJ whole genome shotgun (WGS) entry which is preliminary data.</text>
</comment>
<dbReference type="Proteomes" id="UP001363151">
    <property type="component" value="Unassembled WGS sequence"/>
</dbReference>